<dbReference type="GO" id="GO:0051082">
    <property type="term" value="F:unfolded protein binding"/>
    <property type="evidence" value="ECO:0007669"/>
    <property type="project" value="InterPro"/>
</dbReference>
<dbReference type="Pfam" id="PF01920">
    <property type="entry name" value="Prefoldin_2"/>
    <property type="match status" value="1"/>
</dbReference>
<dbReference type="PANTHER" id="PTHR13303">
    <property type="entry name" value="PREFOLDIN SUBUNIT 2"/>
    <property type="match status" value="1"/>
</dbReference>
<dbReference type="GO" id="GO:0016272">
    <property type="term" value="C:prefoldin complex"/>
    <property type="evidence" value="ECO:0007669"/>
    <property type="project" value="InterPro"/>
</dbReference>
<keyword evidence="2" id="KW-0143">Chaperone</keyword>
<evidence type="ECO:0000256" key="2">
    <source>
        <dbReference type="ARBA" id="ARBA00023186"/>
    </source>
</evidence>
<reference key="2">
    <citation type="submission" date="2011-10" db="EMBL/GenBank/DDBJ databases">
        <title>The genome and transcriptome sequence of Clonorchis sinensis provide insights into the carcinogenic liver fluke.</title>
        <authorList>
            <person name="Wang X."/>
            <person name="Huang Y."/>
            <person name="Chen W."/>
            <person name="Liu H."/>
            <person name="Guo L."/>
            <person name="Chen Y."/>
            <person name="Luo F."/>
            <person name="Zhou W."/>
            <person name="Sun J."/>
            <person name="Mao Q."/>
            <person name="Liang P."/>
            <person name="Zhou C."/>
            <person name="Tian Y."/>
            <person name="Men J."/>
            <person name="Lv X."/>
            <person name="Huang L."/>
            <person name="Zhou J."/>
            <person name="Hu Y."/>
            <person name="Li R."/>
            <person name="Zhang F."/>
            <person name="Lei H."/>
            <person name="Li X."/>
            <person name="Hu X."/>
            <person name="Liang C."/>
            <person name="Xu J."/>
            <person name="Wu Z."/>
            <person name="Yu X."/>
        </authorList>
    </citation>
    <scope>NUCLEOTIDE SEQUENCE</scope>
    <source>
        <strain>Henan</strain>
    </source>
</reference>
<evidence type="ECO:0000313" key="5">
    <source>
        <dbReference type="Proteomes" id="UP000008909"/>
    </source>
</evidence>
<dbReference type="GO" id="GO:0006457">
    <property type="term" value="P:protein folding"/>
    <property type="evidence" value="ECO:0007669"/>
    <property type="project" value="InterPro"/>
</dbReference>
<name>G7Y7Z3_CLOSI</name>
<dbReference type="InterPro" id="IPR009053">
    <property type="entry name" value="Prefoldin"/>
</dbReference>
<dbReference type="EMBL" id="DF142929">
    <property type="protein sequence ID" value="GAA49078.1"/>
    <property type="molecule type" value="Genomic_DNA"/>
</dbReference>
<dbReference type="Gene3D" id="1.10.287.370">
    <property type="match status" value="1"/>
</dbReference>
<dbReference type="CDD" id="cd23163">
    <property type="entry name" value="Prefoldin_2"/>
    <property type="match status" value="1"/>
</dbReference>
<reference evidence="4" key="1">
    <citation type="journal article" date="2011" name="Genome Biol.">
        <title>The draft genome of the carcinogenic human liver fluke Clonorchis sinensis.</title>
        <authorList>
            <person name="Wang X."/>
            <person name="Chen W."/>
            <person name="Huang Y."/>
            <person name="Sun J."/>
            <person name="Men J."/>
            <person name="Liu H."/>
            <person name="Luo F."/>
            <person name="Guo L."/>
            <person name="Lv X."/>
            <person name="Deng C."/>
            <person name="Zhou C."/>
            <person name="Fan Y."/>
            <person name="Li X."/>
            <person name="Huang L."/>
            <person name="Hu Y."/>
            <person name="Liang C."/>
            <person name="Hu X."/>
            <person name="Xu J."/>
            <person name="Yu X."/>
        </authorList>
    </citation>
    <scope>NUCLEOTIDE SEQUENCE [LARGE SCALE GENOMIC DNA]</scope>
    <source>
        <strain evidence="4">Henan</strain>
    </source>
</reference>
<protein>
    <submittedName>
        <fullName evidence="4">Prefoldin subunit 2</fullName>
    </submittedName>
</protein>
<accession>G7Y7Z3</accession>
<sequence>MFAYAPTDCGFDTTKGRTKDVILIERVQRAATTMVAGLKFMYYEMRFAVLDLFPLEYRHLRGDLILTYALFEQGLANRFFTVDPANTRRGHGAKIVILHTGIKPLDIRFTGRADTSGGRSIYPVNGSLCMTRRKSTRENWAKASLLYTSIRVHPVLRLKVTGSNQLEYHVCLLPSSTSMSASSSKAKSQSEEEIVEGFNRLRYEQRSIASKINDLEMDQREHSMVIKVLQGVDPTRKCMRIIGNVLIERQVKDILPALETNVQKMTECIDSLTKKFEEKGRELQRYKTEHKIRIVGEKEPNEPEKKAFLLSDLIIIIEDGNITVDTVASVPYCGLVHTTLKIPSISFIEADENSEAVITAELCFPTDLSFLWFIESNKES</sequence>
<dbReference type="InterPro" id="IPR002777">
    <property type="entry name" value="PFD_beta-like"/>
</dbReference>
<evidence type="ECO:0000313" key="4">
    <source>
        <dbReference type="EMBL" id="GAA49078.1"/>
    </source>
</evidence>
<dbReference type="Proteomes" id="UP000008909">
    <property type="component" value="Unassembled WGS sequence"/>
</dbReference>
<evidence type="ECO:0000256" key="3">
    <source>
        <dbReference type="ARBA" id="ARBA00024667"/>
    </source>
</evidence>
<dbReference type="FunFam" id="1.10.287.370:FF:000002">
    <property type="entry name" value="Prefoldin subunit 2"/>
    <property type="match status" value="1"/>
</dbReference>
<organism evidence="4 5">
    <name type="scientific">Clonorchis sinensis</name>
    <name type="common">Chinese liver fluke</name>
    <dbReference type="NCBI Taxonomy" id="79923"/>
    <lineage>
        <taxon>Eukaryota</taxon>
        <taxon>Metazoa</taxon>
        <taxon>Spiralia</taxon>
        <taxon>Lophotrochozoa</taxon>
        <taxon>Platyhelminthes</taxon>
        <taxon>Trematoda</taxon>
        <taxon>Digenea</taxon>
        <taxon>Opisthorchiida</taxon>
        <taxon>Opisthorchiata</taxon>
        <taxon>Opisthorchiidae</taxon>
        <taxon>Clonorchis</taxon>
    </lineage>
</organism>
<dbReference type="SUPFAM" id="SSF46579">
    <property type="entry name" value="Prefoldin"/>
    <property type="match status" value="1"/>
</dbReference>
<dbReference type="AlphaFoldDB" id="G7Y7Z3"/>
<proteinExistence type="inferred from homology"/>
<comment type="function">
    <text evidence="3">Binds specifically to cytosolic chaperonin (c-CPN) and transfers target proteins to it. Binds to nascent polypeptide chain and promotes folding in an environment in which there are many competing pathways for nonnative proteins.</text>
</comment>
<keyword evidence="5" id="KW-1185">Reference proteome</keyword>
<evidence type="ECO:0000256" key="1">
    <source>
        <dbReference type="ARBA" id="ARBA00008045"/>
    </source>
</evidence>
<dbReference type="InterPro" id="IPR027235">
    <property type="entry name" value="PFD2"/>
</dbReference>
<comment type="similarity">
    <text evidence="1">Belongs to the prefoldin subunit beta family.</text>
</comment>
<gene>
    <name evidence="4" type="ORF">CLF_102456</name>
</gene>